<proteinExistence type="predicted"/>
<dbReference type="PROSITE" id="PS00498">
    <property type="entry name" value="TYROSINASE_2"/>
    <property type="match status" value="1"/>
</dbReference>
<reference evidence="5" key="1">
    <citation type="submission" date="2022-08" db="EMBL/GenBank/DDBJ databases">
        <authorList>
            <person name="Giroux E."/>
            <person name="Giroux E."/>
        </authorList>
    </citation>
    <scope>NUCLEOTIDE SEQUENCE</scope>
    <source>
        <strain evidence="5">H1091258</strain>
    </source>
</reference>
<dbReference type="InterPro" id="IPR008922">
    <property type="entry name" value="Di-copper_centre_dom_sf"/>
</dbReference>
<dbReference type="EMBL" id="CAMGZC010000116">
    <property type="protein sequence ID" value="CAI0643632.1"/>
    <property type="molecule type" value="Genomic_DNA"/>
</dbReference>
<accession>A0A9W4W5M6</accession>
<keyword evidence="6" id="KW-1185">Reference proteome</keyword>
<evidence type="ECO:0000313" key="5">
    <source>
        <dbReference type="EMBL" id="CAI0643632.1"/>
    </source>
</evidence>
<evidence type="ECO:0000256" key="2">
    <source>
        <dbReference type="ARBA" id="ARBA00023008"/>
    </source>
</evidence>
<evidence type="ECO:0000256" key="1">
    <source>
        <dbReference type="ARBA" id="ARBA00022723"/>
    </source>
</evidence>
<organism evidence="5 6">
    <name type="scientific">Colletotrichum noveboracense</name>
    <dbReference type="NCBI Taxonomy" id="2664923"/>
    <lineage>
        <taxon>Eukaryota</taxon>
        <taxon>Fungi</taxon>
        <taxon>Dikarya</taxon>
        <taxon>Ascomycota</taxon>
        <taxon>Pezizomycotina</taxon>
        <taxon>Sordariomycetes</taxon>
        <taxon>Hypocreomycetidae</taxon>
        <taxon>Glomerellales</taxon>
        <taxon>Glomerellaceae</taxon>
        <taxon>Colletotrichum</taxon>
        <taxon>Colletotrichum gloeosporioides species complex</taxon>
    </lineage>
</organism>
<dbReference type="PRINTS" id="PR00092">
    <property type="entry name" value="TYROSINASE"/>
</dbReference>
<gene>
    <name evidence="5" type="ORF">CGXH109_LOCUS27308</name>
</gene>
<keyword evidence="1" id="KW-0479">Metal-binding</keyword>
<dbReference type="GO" id="GO:0016491">
    <property type="term" value="F:oxidoreductase activity"/>
    <property type="evidence" value="ECO:0007669"/>
    <property type="project" value="InterPro"/>
</dbReference>
<dbReference type="PANTHER" id="PTHR11474">
    <property type="entry name" value="TYROSINASE FAMILY MEMBER"/>
    <property type="match status" value="1"/>
</dbReference>
<dbReference type="Pfam" id="PF00264">
    <property type="entry name" value="Tyrosinase"/>
    <property type="match status" value="1"/>
</dbReference>
<feature type="signal peptide" evidence="3">
    <location>
        <begin position="1"/>
        <end position="21"/>
    </location>
</feature>
<dbReference type="PANTHER" id="PTHR11474:SF126">
    <property type="entry name" value="TYROSINASE-LIKE PROTEIN TYR-1-RELATED"/>
    <property type="match status" value="1"/>
</dbReference>
<dbReference type="GO" id="GO:0046872">
    <property type="term" value="F:metal ion binding"/>
    <property type="evidence" value="ECO:0007669"/>
    <property type="project" value="UniProtKB-KW"/>
</dbReference>
<dbReference type="AlphaFoldDB" id="A0A9W4W5M6"/>
<name>A0A9W4W5M6_9PEZI</name>
<evidence type="ECO:0000313" key="6">
    <source>
        <dbReference type="Proteomes" id="UP001152533"/>
    </source>
</evidence>
<evidence type="ECO:0000256" key="3">
    <source>
        <dbReference type="SAM" id="SignalP"/>
    </source>
</evidence>
<keyword evidence="3" id="KW-0732">Signal</keyword>
<sequence length="381" mass="43122">MRSVSLALLAAAGIHFLSAAAAPANNTNVEACADPLIRHEWRQLSLEQRLDYIDSIKCLMALPSEGNDLWPGAKSRYDDFQGMHIYMTKQVHFNVSNARGNKLSNLWFGRKWHRWMLYLFESELRTKCDFKGTLPYWDMGLDNTAEGFAKSPVFENVYGVGGNGPYIENITDPEEFPVQKPIEIPERSGGGKFTLILRRKPANLMVQAASKRDHLLTLLFPWVSYTPHCLRRDFSLPIITSALSDEVINRTLSATSFDEFNLHIQGYSMQVSGMTLHAGMHLGIGGAVGDVADMYSSPGDPIFYFIHGTLDKIWDEWQRMARQMDIGGPDIIWAYPFNFFGDVAYENITLQYPMSFPNFSGDMTVAEMMDIQGGPFCYEYK</sequence>
<dbReference type="Gene3D" id="1.10.1280.10">
    <property type="entry name" value="Di-copper center containing domain from catechol oxidase"/>
    <property type="match status" value="1"/>
</dbReference>
<feature type="domain" description="Tyrosinase copper-binding" evidence="4">
    <location>
        <begin position="300"/>
        <end position="311"/>
    </location>
</feature>
<protein>
    <recommendedName>
        <fullName evidence="4">Tyrosinase copper-binding domain-containing protein</fullName>
    </recommendedName>
</protein>
<comment type="caution">
    <text evidence="5">The sequence shown here is derived from an EMBL/GenBank/DDBJ whole genome shotgun (WGS) entry which is preliminary data.</text>
</comment>
<dbReference type="Proteomes" id="UP001152533">
    <property type="component" value="Unassembled WGS sequence"/>
</dbReference>
<dbReference type="InterPro" id="IPR050316">
    <property type="entry name" value="Tyrosinase/Hemocyanin"/>
</dbReference>
<evidence type="ECO:0000259" key="4">
    <source>
        <dbReference type="PROSITE" id="PS00498"/>
    </source>
</evidence>
<dbReference type="SUPFAM" id="SSF48056">
    <property type="entry name" value="Di-copper centre-containing domain"/>
    <property type="match status" value="1"/>
</dbReference>
<dbReference type="InterPro" id="IPR002227">
    <property type="entry name" value="Tyrosinase_Cu-bd"/>
</dbReference>
<keyword evidence="2" id="KW-0186">Copper</keyword>
<feature type="chain" id="PRO_5040847953" description="Tyrosinase copper-binding domain-containing protein" evidence="3">
    <location>
        <begin position="22"/>
        <end position="381"/>
    </location>
</feature>